<accession>A0ABD3NG05</accession>
<name>A0ABD3NG05_9STRA</name>
<reference evidence="1 2" key="1">
    <citation type="submission" date="2024-10" db="EMBL/GenBank/DDBJ databases">
        <title>Updated reference genomes for cyclostephanoid diatoms.</title>
        <authorList>
            <person name="Roberts W.R."/>
            <person name="Alverson A.J."/>
        </authorList>
    </citation>
    <scope>NUCLEOTIDE SEQUENCE [LARGE SCALE GENOMIC DNA]</scope>
    <source>
        <strain evidence="1 2">AJA010-31</strain>
    </source>
</reference>
<evidence type="ECO:0000313" key="1">
    <source>
        <dbReference type="EMBL" id="KAL3774815.1"/>
    </source>
</evidence>
<dbReference type="EMBL" id="JALLPJ020001177">
    <property type="protein sequence ID" value="KAL3774815.1"/>
    <property type="molecule type" value="Genomic_DNA"/>
</dbReference>
<keyword evidence="2" id="KW-1185">Reference proteome</keyword>
<dbReference type="PANTHER" id="PTHR14614">
    <property type="entry name" value="HEPATOCELLULAR CARCINOMA-ASSOCIATED ANTIGEN"/>
    <property type="match status" value="1"/>
</dbReference>
<comment type="caution">
    <text evidence="1">The sequence shown here is derived from an EMBL/GenBank/DDBJ whole genome shotgun (WGS) entry which is preliminary data.</text>
</comment>
<dbReference type="CDD" id="cd02440">
    <property type="entry name" value="AdoMet_MTases"/>
    <property type="match status" value="1"/>
</dbReference>
<organism evidence="1 2">
    <name type="scientific">Cyclotella atomus</name>
    <dbReference type="NCBI Taxonomy" id="382360"/>
    <lineage>
        <taxon>Eukaryota</taxon>
        <taxon>Sar</taxon>
        <taxon>Stramenopiles</taxon>
        <taxon>Ochrophyta</taxon>
        <taxon>Bacillariophyta</taxon>
        <taxon>Coscinodiscophyceae</taxon>
        <taxon>Thalassiosirophycidae</taxon>
        <taxon>Stephanodiscales</taxon>
        <taxon>Stephanodiscaceae</taxon>
        <taxon>Cyclotella</taxon>
    </lineage>
</organism>
<dbReference type="InterPro" id="IPR029063">
    <property type="entry name" value="SAM-dependent_MTases_sf"/>
</dbReference>
<proteinExistence type="predicted"/>
<evidence type="ECO:0000313" key="2">
    <source>
        <dbReference type="Proteomes" id="UP001530400"/>
    </source>
</evidence>
<dbReference type="Gene3D" id="3.40.50.150">
    <property type="entry name" value="Vaccinia Virus protein VP39"/>
    <property type="match status" value="1"/>
</dbReference>
<dbReference type="SUPFAM" id="SSF53335">
    <property type="entry name" value="S-adenosyl-L-methionine-dependent methyltransferases"/>
    <property type="match status" value="1"/>
</dbReference>
<gene>
    <name evidence="1" type="ORF">ACHAWO_010349</name>
</gene>
<dbReference type="PANTHER" id="PTHR14614:SF132">
    <property type="entry name" value="PROTEIN-LYSINE METHYLTRANSFERASE C42C1.13"/>
    <property type="match status" value="1"/>
</dbReference>
<dbReference type="AlphaFoldDB" id="A0ABD3NG05"/>
<sequence length="360" mass="39000">MPEINSSYSMKRCFSVVVVSTFGGFVSSSSCFLHTSESNSRRCAIFMQNGHLVDVQVKNQSPEQSAYFYFEGTRRKFMVLPFHVNVASALTFVNQAIADDLIPASIDNEPIECKNGGLVSESAVPGAYQQRCMDLPERRFVLKSTNDIITIQQGSCSTSGVAGKTGVSVWNSGILLTRLLDKMSQNNPSILKDKNVFELGCGVALASIAAAKLGAASVYATDNNPEVLSLAQRNIERNNASNAKTALLQWGLLDAFDFERSADIIIGSDLTYNPNTWRALAESMVTILKSGGNVIYLSLGHSGFNAAGELSGFTSVAENVGLKRANSNDIEKMVSQVLNQDERKIIDANGGVRVLLFVKR</sequence>
<dbReference type="InterPro" id="IPR019410">
    <property type="entry name" value="Methyltransf_16"/>
</dbReference>
<dbReference type="Proteomes" id="UP001530400">
    <property type="component" value="Unassembled WGS sequence"/>
</dbReference>
<protein>
    <submittedName>
        <fullName evidence="1">Uncharacterized protein</fullName>
    </submittedName>
</protein>
<dbReference type="Pfam" id="PF10294">
    <property type="entry name" value="Methyltransf_16"/>
    <property type="match status" value="1"/>
</dbReference>